<dbReference type="InterPro" id="IPR038538">
    <property type="entry name" value="MTERF_sf"/>
</dbReference>
<proteinExistence type="inferred from homology"/>
<keyword evidence="2" id="KW-0804">Transcription</keyword>
<evidence type="ECO:0000313" key="4">
    <source>
        <dbReference type="EMBL" id="RVW56266.1"/>
    </source>
</evidence>
<evidence type="ECO:0000256" key="1">
    <source>
        <dbReference type="ARBA" id="ARBA00007692"/>
    </source>
</evidence>
<protein>
    <submittedName>
        <fullName evidence="4">Transcription termination factor MTERF6, chloroplastic/mitochondrial</fullName>
    </submittedName>
</protein>
<dbReference type="Gene3D" id="1.25.70.10">
    <property type="entry name" value="Transcription termination factor 3, mitochondrial"/>
    <property type="match status" value="1"/>
</dbReference>
<dbReference type="PANTHER" id="PTHR13068:SF130">
    <property type="entry name" value="TRANSCRIPTION TERMINATION FACTOR MTERF6, CHLOROPLASTIC_MITOCHONDRIAL-LIKE"/>
    <property type="match status" value="1"/>
</dbReference>
<keyword evidence="2" id="KW-0805">Transcription regulation</keyword>
<dbReference type="Proteomes" id="UP000288805">
    <property type="component" value="Unassembled WGS sequence"/>
</dbReference>
<dbReference type="Pfam" id="PF02536">
    <property type="entry name" value="mTERF"/>
    <property type="match status" value="1"/>
</dbReference>
<dbReference type="AlphaFoldDB" id="A0A438F8I3"/>
<evidence type="ECO:0000256" key="2">
    <source>
        <dbReference type="ARBA" id="ARBA00022472"/>
    </source>
</evidence>
<dbReference type="SMART" id="SM00733">
    <property type="entry name" value="Mterf"/>
    <property type="match status" value="7"/>
</dbReference>
<dbReference type="GO" id="GO:0003676">
    <property type="term" value="F:nucleic acid binding"/>
    <property type="evidence" value="ECO:0007669"/>
    <property type="project" value="InterPro"/>
</dbReference>
<dbReference type="GO" id="GO:0006353">
    <property type="term" value="P:DNA-templated transcription termination"/>
    <property type="evidence" value="ECO:0007669"/>
    <property type="project" value="UniProtKB-KW"/>
</dbReference>
<name>A0A438F8I3_VITVI</name>
<keyword evidence="3" id="KW-0809">Transit peptide</keyword>
<comment type="similarity">
    <text evidence="1">Belongs to the mTERF family.</text>
</comment>
<keyword evidence="2" id="KW-0806">Transcription termination</keyword>
<comment type="caution">
    <text evidence="4">The sequence shown here is derived from an EMBL/GenBank/DDBJ whole genome shotgun (WGS) entry which is preliminary data.</text>
</comment>
<organism evidence="4 5">
    <name type="scientific">Vitis vinifera</name>
    <name type="common">Grape</name>
    <dbReference type="NCBI Taxonomy" id="29760"/>
    <lineage>
        <taxon>Eukaryota</taxon>
        <taxon>Viridiplantae</taxon>
        <taxon>Streptophyta</taxon>
        <taxon>Embryophyta</taxon>
        <taxon>Tracheophyta</taxon>
        <taxon>Spermatophyta</taxon>
        <taxon>Magnoliopsida</taxon>
        <taxon>eudicotyledons</taxon>
        <taxon>Gunneridae</taxon>
        <taxon>Pentapetalae</taxon>
        <taxon>rosids</taxon>
        <taxon>Vitales</taxon>
        <taxon>Vitaceae</taxon>
        <taxon>Viteae</taxon>
        <taxon>Vitis</taxon>
    </lineage>
</organism>
<accession>A0A438F8I3</accession>
<evidence type="ECO:0000256" key="3">
    <source>
        <dbReference type="ARBA" id="ARBA00022946"/>
    </source>
</evidence>
<reference evidence="4 5" key="1">
    <citation type="journal article" date="2018" name="PLoS Genet.">
        <title>Population sequencing reveals clonal diversity and ancestral inbreeding in the grapevine cultivar Chardonnay.</title>
        <authorList>
            <person name="Roach M.J."/>
            <person name="Johnson D.L."/>
            <person name="Bohlmann J."/>
            <person name="van Vuuren H.J."/>
            <person name="Jones S.J."/>
            <person name="Pretorius I.S."/>
            <person name="Schmidt S.A."/>
            <person name="Borneman A.R."/>
        </authorList>
    </citation>
    <scope>NUCLEOTIDE SEQUENCE [LARGE SCALE GENOMIC DNA]</scope>
    <source>
        <strain evidence="5">cv. Chardonnay</strain>
        <tissue evidence="4">Leaf</tissue>
    </source>
</reference>
<dbReference type="FunFam" id="1.25.70.10:FF:000026">
    <property type="entry name" value="Mitochondrial transcription termination factor family protein"/>
    <property type="match status" value="1"/>
</dbReference>
<dbReference type="InterPro" id="IPR003690">
    <property type="entry name" value="MTERF"/>
</dbReference>
<evidence type="ECO:0000313" key="5">
    <source>
        <dbReference type="Proteomes" id="UP000288805"/>
    </source>
</evidence>
<sequence>MVDGEELGRKQSHISLYLKSSQHHLHKPHFSCSLSLLFFSSSGPQKKKPAIPVSTADYLIKRHQFSQETALTAASVITYLKKPEKSDSILAFLKESGFSQTHLEKTVKRVPRVLSANLDKTIKPKIKIFQDLGCTPTDIAYIISQDPWILNRSANNGLMPSIVALQSVMGSNSDVSKVLKICARFLKHDLGKTLKPNIEFMKSCGISTSQIKKVVFSFPRFLLHKPESIKDSVRRVDEMGCDRKSKMYLHAIRNLSSMTLENWELKLKLFRSLGFSENEIVTSFRKAPQVFALSERKIIEGTRFLLTVGNSDMSYLVNHAELLIFSIEKRLKPRFRVLEFLQGKNLLPKRPSVTTICKISNKQFIGKYVLPYSNEVGDLYMVKEDGMGKAVKRRWR</sequence>
<dbReference type="EMBL" id="QGNW01001090">
    <property type="protein sequence ID" value="RVW56266.1"/>
    <property type="molecule type" value="Genomic_DNA"/>
</dbReference>
<gene>
    <name evidence="4" type="primary">MTERF6_3</name>
    <name evidence="4" type="ORF">CK203_096994</name>
</gene>
<dbReference type="PANTHER" id="PTHR13068">
    <property type="entry name" value="CGI-12 PROTEIN-RELATED"/>
    <property type="match status" value="1"/>
</dbReference>